<keyword evidence="8" id="KW-1185">Reference proteome</keyword>
<evidence type="ECO:0000259" key="4">
    <source>
        <dbReference type="PROSITE" id="PS51352"/>
    </source>
</evidence>
<dbReference type="PANTHER" id="PTHR12378:SF7">
    <property type="entry name" value="DESUMOYLATING ISOPEPTIDASE 1"/>
    <property type="match status" value="1"/>
</dbReference>
<dbReference type="InterPro" id="IPR011989">
    <property type="entry name" value="ARM-like"/>
</dbReference>
<dbReference type="CDD" id="cd02947">
    <property type="entry name" value="TRX_family"/>
    <property type="match status" value="1"/>
</dbReference>
<dbReference type="GeneID" id="37042666"/>
<dbReference type="InterPro" id="IPR036249">
    <property type="entry name" value="Thioredoxin-like_sf"/>
</dbReference>
<feature type="domain" description="PUL" evidence="5">
    <location>
        <begin position="327"/>
        <end position="625"/>
    </location>
</feature>
<feature type="domain" description="Thioredoxin" evidence="4">
    <location>
        <begin position="156"/>
        <end position="354"/>
    </location>
</feature>
<protein>
    <submittedName>
        <fullName evidence="7">DUF862-domain-containing protein</fullName>
    </submittedName>
</protein>
<reference evidence="7 8" key="1">
    <citation type="journal article" date="2018" name="Mol. Biol. Evol.">
        <title>Broad Genomic Sampling Reveals a Smut Pathogenic Ancestry of the Fungal Clade Ustilaginomycotina.</title>
        <authorList>
            <person name="Kijpornyongpan T."/>
            <person name="Mondo S.J."/>
            <person name="Barry K."/>
            <person name="Sandor L."/>
            <person name="Lee J."/>
            <person name="Lipzen A."/>
            <person name="Pangilinan J."/>
            <person name="LaButti K."/>
            <person name="Hainaut M."/>
            <person name="Henrissat B."/>
            <person name="Grigoriev I.V."/>
            <person name="Spatafora J.W."/>
            <person name="Aime M.C."/>
        </authorList>
    </citation>
    <scope>NUCLEOTIDE SEQUENCE [LARGE SCALE GENOMIC DNA]</scope>
    <source>
        <strain evidence="7 8">MCA 4198</strain>
    </source>
</reference>
<organism evidence="7 8">
    <name type="scientific">Acaromyces ingoldii</name>
    <dbReference type="NCBI Taxonomy" id="215250"/>
    <lineage>
        <taxon>Eukaryota</taxon>
        <taxon>Fungi</taxon>
        <taxon>Dikarya</taxon>
        <taxon>Basidiomycota</taxon>
        <taxon>Ustilaginomycotina</taxon>
        <taxon>Exobasidiomycetes</taxon>
        <taxon>Exobasidiales</taxon>
        <taxon>Cryptobasidiaceae</taxon>
        <taxon>Acaromyces</taxon>
    </lineage>
</organism>
<dbReference type="STRING" id="215250.A0A316YXB7"/>
<dbReference type="SUPFAM" id="SSF52833">
    <property type="entry name" value="Thioredoxin-like"/>
    <property type="match status" value="1"/>
</dbReference>
<keyword evidence="3" id="KW-0378">Hydrolase</keyword>
<accession>A0A316YXB7</accession>
<evidence type="ECO:0000313" key="7">
    <source>
        <dbReference type="EMBL" id="PWN94097.1"/>
    </source>
</evidence>
<dbReference type="OrthoDB" id="21221at2759"/>
<dbReference type="InterPro" id="IPR013766">
    <property type="entry name" value="Thioredoxin_domain"/>
</dbReference>
<dbReference type="Gene3D" id="3.40.30.10">
    <property type="entry name" value="Glutaredoxin"/>
    <property type="match status" value="1"/>
</dbReference>
<dbReference type="Pfam" id="PF08324">
    <property type="entry name" value="PUL"/>
    <property type="match status" value="1"/>
</dbReference>
<evidence type="ECO:0000259" key="5">
    <source>
        <dbReference type="PROSITE" id="PS51396"/>
    </source>
</evidence>
<evidence type="ECO:0000256" key="3">
    <source>
        <dbReference type="ARBA" id="ARBA00022801"/>
    </source>
</evidence>
<evidence type="ECO:0000256" key="1">
    <source>
        <dbReference type="ARBA" id="ARBA00008140"/>
    </source>
</evidence>
<dbReference type="PROSITE" id="PS51858">
    <property type="entry name" value="PPPDE"/>
    <property type="match status" value="1"/>
</dbReference>
<proteinExistence type="inferred from homology"/>
<evidence type="ECO:0000259" key="6">
    <source>
        <dbReference type="PROSITE" id="PS51858"/>
    </source>
</evidence>
<evidence type="ECO:0000313" key="8">
    <source>
        <dbReference type="Proteomes" id="UP000245768"/>
    </source>
</evidence>
<dbReference type="AlphaFoldDB" id="A0A316YXB7"/>
<evidence type="ECO:0000256" key="2">
    <source>
        <dbReference type="ARBA" id="ARBA00022670"/>
    </source>
</evidence>
<gene>
    <name evidence="7" type="ORF">FA10DRAFT_264682</name>
</gene>
<dbReference type="EMBL" id="KZ819634">
    <property type="protein sequence ID" value="PWN94097.1"/>
    <property type="molecule type" value="Genomic_DNA"/>
</dbReference>
<comment type="similarity">
    <text evidence="1">Belongs to the DeSI family.</text>
</comment>
<dbReference type="PROSITE" id="PS51396">
    <property type="entry name" value="PUL"/>
    <property type="match status" value="1"/>
</dbReference>
<dbReference type="InParanoid" id="A0A316YXB7"/>
<dbReference type="PANTHER" id="PTHR12378">
    <property type="entry name" value="DESUMOYLATING ISOPEPTIDASE"/>
    <property type="match status" value="1"/>
</dbReference>
<dbReference type="GO" id="GO:0070646">
    <property type="term" value="P:protein modification by small protein removal"/>
    <property type="evidence" value="ECO:0007669"/>
    <property type="project" value="TreeGrafter"/>
</dbReference>
<dbReference type="Gene3D" id="3.90.1720.30">
    <property type="entry name" value="PPPDE domains"/>
    <property type="match status" value="1"/>
</dbReference>
<keyword evidence="2" id="KW-0645">Protease</keyword>
<dbReference type="InterPro" id="IPR042266">
    <property type="entry name" value="PPPDE_sf"/>
</dbReference>
<dbReference type="GO" id="GO:0008233">
    <property type="term" value="F:peptidase activity"/>
    <property type="evidence" value="ECO:0007669"/>
    <property type="project" value="UniProtKB-KW"/>
</dbReference>
<dbReference type="SMART" id="SM01179">
    <property type="entry name" value="DUF862"/>
    <property type="match status" value="1"/>
</dbReference>
<dbReference type="PROSITE" id="PS51352">
    <property type="entry name" value="THIOREDOXIN_2"/>
    <property type="match status" value="1"/>
</dbReference>
<dbReference type="RefSeq" id="XP_025381295.1">
    <property type="nucleotide sequence ID" value="XM_025520750.1"/>
</dbReference>
<dbReference type="Pfam" id="PF00085">
    <property type="entry name" value="Thioredoxin"/>
    <property type="match status" value="1"/>
</dbReference>
<dbReference type="Pfam" id="PF05903">
    <property type="entry name" value="Peptidase_C97"/>
    <property type="match status" value="1"/>
</dbReference>
<dbReference type="InterPro" id="IPR013535">
    <property type="entry name" value="PUL_dom"/>
</dbReference>
<dbReference type="Proteomes" id="UP000245768">
    <property type="component" value="Unassembled WGS sequence"/>
</dbReference>
<name>A0A316YXB7_9BASI</name>
<dbReference type="Gene3D" id="1.25.10.10">
    <property type="entry name" value="Leucine-rich Repeat Variant"/>
    <property type="match status" value="1"/>
</dbReference>
<sequence length="639" mass="69312">MGEEEQYPVELYVYDLSNGLARGLSQQLTGRQFDAIYHTSIVVHNIEWFYGQGIANAAPGRTHHGSPIEQIPLGTTSIDRDTIKEIIGHLSDTYTAQAYHLLNFNCNTFSNELSNILVGQNIPERITNLPQDFLSTPFGQMMAPQIDAMFRGPAQQPAMGAGPSAPANPAAAGILNHVAQSAYKHPPQQSSQNGNKQPTFQRISTVSQLKTVTQNTPCAVVLFTAPETCPPCRVLQPIFEEVTDKYVSARDGRNIAFAVVDSSPLSAGLMSERKIHATPTLQFFVHGSQIDEVKGAPGRQKLEDSIESTLWQVYRPHPHSKLAGPESRVPSQAILFKNAPNYTAAVAKLDEALSTYKAKSFDEKADLQEARAALVKTLVASLKDARALNEEEVDKSAKAIETLLGKIDISKVFPAVDFLRVAILDPSFCAKLASRRKAVVSALLDKVRETMEQGATMRATLLTTYRFIGNALASDSIAPLLKGEALMPLLVFGLLHDDANVRGGAVSATFNLALDVSRRRRGSTFVRTDGSTADVDAGLRTDEEVELVCALLESAEKEADEEKLHRSSAALNLLLYLSPSWNASLGSLMDVLEAGPKLRTKAAGLAKQAAGDVEARKKREDVKALLETCAKLCEAQPPS</sequence>
<dbReference type="InterPro" id="IPR008580">
    <property type="entry name" value="PPPDE_dom"/>
</dbReference>
<feature type="domain" description="PPPDE" evidence="6">
    <location>
        <begin position="7"/>
        <end position="147"/>
    </location>
</feature>
<dbReference type="GO" id="GO:0006508">
    <property type="term" value="P:proteolysis"/>
    <property type="evidence" value="ECO:0007669"/>
    <property type="project" value="UniProtKB-KW"/>
</dbReference>